<evidence type="ECO:0000313" key="2">
    <source>
        <dbReference type="Proteomes" id="UP000001645"/>
    </source>
</evidence>
<reference evidence="1" key="2">
    <citation type="submission" date="2025-08" db="UniProtKB">
        <authorList>
            <consortium name="Ensembl"/>
        </authorList>
    </citation>
    <scope>IDENTIFICATION</scope>
</reference>
<sequence length="71" mass="8250">VSDVQNSGQTSRCCSELFMWFLPEDVFAVSVGYWKDPYIQYFVRQAKERKAPEINRGKSANKWCQLSIKGK</sequence>
<protein>
    <submittedName>
        <fullName evidence="1">Uncharacterized protein</fullName>
    </submittedName>
</protein>
<organism evidence="1 2">
    <name type="scientific">Meleagris gallopavo</name>
    <name type="common">Wild turkey</name>
    <dbReference type="NCBI Taxonomy" id="9103"/>
    <lineage>
        <taxon>Eukaryota</taxon>
        <taxon>Metazoa</taxon>
        <taxon>Chordata</taxon>
        <taxon>Craniata</taxon>
        <taxon>Vertebrata</taxon>
        <taxon>Euteleostomi</taxon>
        <taxon>Archelosauria</taxon>
        <taxon>Archosauria</taxon>
        <taxon>Dinosauria</taxon>
        <taxon>Saurischia</taxon>
        <taxon>Theropoda</taxon>
        <taxon>Coelurosauria</taxon>
        <taxon>Aves</taxon>
        <taxon>Neognathae</taxon>
        <taxon>Galloanserae</taxon>
        <taxon>Galliformes</taxon>
        <taxon>Phasianidae</taxon>
        <taxon>Meleagridinae</taxon>
        <taxon>Meleagris</taxon>
    </lineage>
</organism>
<dbReference type="InterPro" id="IPR029063">
    <property type="entry name" value="SAM-dependent_MTases_sf"/>
</dbReference>
<name>A0A803YQD0_MELGA</name>
<accession>A0A803YQD0</accession>
<keyword evidence="2" id="KW-1185">Reference proteome</keyword>
<proteinExistence type="predicted"/>
<dbReference type="Ensembl" id="ENSMGAT00000026778.1">
    <property type="protein sequence ID" value="ENSMGAP00000033978.1"/>
    <property type="gene ID" value="ENSMGAG00000018375.1"/>
</dbReference>
<dbReference type="Proteomes" id="UP000001645">
    <property type="component" value="Chromosome 16"/>
</dbReference>
<dbReference type="InParanoid" id="A0A803YQD0"/>
<dbReference type="GeneTree" id="ENSGT00940000172689"/>
<dbReference type="Gene3D" id="3.40.50.150">
    <property type="entry name" value="Vaccinia Virus protein VP39"/>
    <property type="match status" value="1"/>
</dbReference>
<evidence type="ECO:0000313" key="1">
    <source>
        <dbReference type="Ensembl" id="ENSMGAP00000033978.1"/>
    </source>
</evidence>
<dbReference type="AlphaFoldDB" id="A0A803YQD0"/>
<reference evidence="1" key="3">
    <citation type="submission" date="2025-09" db="UniProtKB">
        <authorList>
            <consortium name="Ensembl"/>
        </authorList>
    </citation>
    <scope>IDENTIFICATION</scope>
</reference>
<reference evidence="1 2" key="1">
    <citation type="journal article" date="2010" name="PLoS Biol.">
        <title>Multi-platform next-generation sequencing of the domestic turkey (Meleagris gallopavo): genome assembly and analysis.</title>
        <authorList>
            <person name="Dalloul R.A."/>
            <person name="Long J.A."/>
            <person name="Zimin A.V."/>
            <person name="Aslam L."/>
            <person name="Beal K."/>
            <person name="Blomberg L.A."/>
            <person name="Bouffard P."/>
            <person name="Burt D.W."/>
            <person name="Crasta O."/>
            <person name="Crooijmans R.P."/>
            <person name="Cooper K."/>
            <person name="Coulombe R.A."/>
            <person name="De S."/>
            <person name="Delany M.E."/>
            <person name="Dodgson J.B."/>
            <person name="Dong J.J."/>
            <person name="Evans C."/>
            <person name="Frederickson K.M."/>
            <person name="Flicek P."/>
            <person name="Florea L."/>
            <person name="Folkerts O."/>
            <person name="Groenen M.A."/>
            <person name="Harkins T.T."/>
            <person name="Herrero J."/>
            <person name="Hoffmann S."/>
            <person name="Megens H.J."/>
            <person name="Jiang A."/>
            <person name="de Jong P."/>
            <person name="Kaiser P."/>
            <person name="Kim H."/>
            <person name="Kim K.W."/>
            <person name="Kim S."/>
            <person name="Langenberger D."/>
            <person name="Lee M.K."/>
            <person name="Lee T."/>
            <person name="Mane S."/>
            <person name="Marcais G."/>
            <person name="Marz M."/>
            <person name="McElroy A.P."/>
            <person name="Modise T."/>
            <person name="Nefedov M."/>
            <person name="Notredame C."/>
            <person name="Paton I.R."/>
            <person name="Payne W.S."/>
            <person name="Pertea G."/>
            <person name="Prickett D."/>
            <person name="Puiu D."/>
            <person name="Qioa D."/>
            <person name="Raineri E."/>
            <person name="Ruffier M."/>
            <person name="Salzberg S.L."/>
            <person name="Schatz M.C."/>
            <person name="Scheuring C."/>
            <person name="Schmidt C.J."/>
            <person name="Schroeder S."/>
            <person name="Searle S.M."/>
            <person name="Smith E.J."/>
            <person name="Smith J."/>
            <person name="Sonstegard T.S."/>
            <person name="Stadler P.F."/>
            <person name="Tafer H."/>
            <person name="Tu Z.J."/>
            <person name="Van Tassell C.P."/>
            <person name="Vilella A.J."/>
            <person name="Williams K.P."/>
            <person name="Yorke J.A."/>
            <person name="Zhang L."/>
            <person name="Zhang H.B."/>
            <person name="Zhang X."/>
            <person name="Zhang Y."/>
            <person name="Reed K.M."/>
        </authorList>
    </citation>
    <scope>NUCLEOTIDE SEQUENCE [LARGE SCALE GENOMIC DNA]</scope>
</reference>